<keyword evidence="2" id="KW-1185">Reference proteome</keyword>
<dbReference type="AlphaFoldDB" id="A0A6A6FYD7"/>
<organism evidence="1 2">
    <name type="scientific">Elsinoe ampelina</name>
    <dbReference type="NCBI Taxonomy" id="302913"/>
    <lineage>
        <taxon>Eukaryota</taxon>
        <taxon>Fungi</taxon>
        <taxon>Dikarya</taxon>
        <taxon>Ascomycota</taxon>
        <taxon>Pezizomycotina</taxon>
        <taxon>Dothideomycetes</taxon>
        <taxon>Dothideomycetidae</taxon>
        <taxon>Myriangiales</taxon>
        <taxon>Elsinoaceae</taxon>
        <taxon>Elsinoe</taxon>
    </lineage>
</organism>
<dbReference type="OrthoDB" id="3877738at2759"/>
<evidence type="ECO:0000313" key="2">
    <source>
        <dbReference type="Proteomes" id="UP000799538"/>
    </source>
</evidence>
<proteinExistence type="predicted"/>
<gene>
    <name evidence="1" type="ORF">BDZ85DRAFT_94005</name>
</gene>
<evidence type="ECO:0000313" key="1">
    <source>
        <dbReference type="EMBL" id="KAF2218409.1"/>
    </source>
</evidence>
<protein>
    <submittedName>
        <fullName evidence="1">Uncharacterized protein</fullName>
    </submittedName>
</protein>
<accession>A0A6A6FYD7</accession>
<reference evidence="2" key="1">
    <citation type="journal article" date="2020" name="Stud. Mycol.">
        <title>101 Dothideomycetes genomes: A test case for predicting lifestyles and emergence of pathogens.</title>
        <authorList>
            <person name="Haridas S."/>
            <person name="Albert R."/>
            <person name="Binder M."/>
            <person name="Bloem J."/>
            <person name="LaButti K."/>
            <person name="Salamov A."/>
            <person name="Andreopoulos B."/>
            <person name="Baker S."/>
            <person name="Barry K."/>
            <person name="Bills G."/>
            <person name="Bluhm B."/>
            <person name="Cannon C."/>
            <person name="Castanera R."/>
            <person name="Culley D."/>
            <person name="Daum C."/>
            <person name="Ezra D."/>
            <person name="Gonzalez J."/>
            <person name="Henrissat B."/>
            <person name="Kuo A."/>
            <person name="Liang C."/>
            <person name="Lipzen A."/>
            <person name="Lutzoni F."/>
            <person name="Magnuson J."/>
            <person name="Mondo S."/>
            <person name="Nolan M."/>
            <person name="Ohm R."/>
            <person name="Pangilinan J."/>
            <person name="Park H.-J."/>
            <person name="Ramirez L."/>
            <person name="Alfaro M."/>
            <person name="Sun H."/>
            <person name="Tritt A."/>
            <person name="Yoshinaga Y."/>
            <person name="Zwiers L.-H."/>
            <person name="Turgeon B."/>
            <person name="Goodwin S."/>
            <person name="Spatafora J."/>
            <person name="Crous P."/>
            <person name="Grigoriev I."/>
        </authorList>
    </citation>
    <scope>NUCLEOTIDE SEQUENCE [LARGE SCALE GENOMIC DNA]</scope>
    <source>
        <strain evidence="2">CECT 20119</strain>
    </source>
</reference>
<dbReference type="Proteomes" id="UP000799538">
    <property type="component" value="Unassembled WGS sequence"/>
</dbReference>
<dbReference type="EMBL" id="ML992547">
    <property type="protein sequence ID" value="KAF2218409.1"/>
    <property type="molecule type" value="Genomic_DNA"/>
</dbReference>
<sequence>MQEESSETDTTARAVVCSENAEGSIKDMWTGDFGLTRWIILRHDGTGVLLGGRQFILDISMDFKWQVLDSGFDQPFHLGPTIPRTPILLAEFRLQLDFDATTPGAVKLDGKDTITERRTGPFKQRDPGPRVFAVRLERGYFTPKESSSGLSPCHYELRLVFEPSPYGTKQEWDGIDDYMETDGYWDDKAFVARQCPSPPAGILPHIQDNCVVS</sequence>
<name>A0A6A6FYD7_9PEZI</name>